<dbReference type="Gene3D" id="3.20.20.140">
    <property type="entry name" value="Metal-dependent hydrolases"/>
    <property type="match status" value="1"/>
</dbReference>
<dbReference type="InterPro" id="IPR005920">
    <property type="entry name" value="HutI"/>
</dbReference>
<dbReference type="GO" id="GO:0005737">
    <property type="term" value="C:cytoplasm"/>
    <property type="evidence" value="ECO:0007669"/>
    <property type="project" value="InterPro"/>
</dbReference>
<evidence type="ECO:0000256" key="2">
    <source>
        <dbReference type="ARBA" id="ARBA00012864"/>
    </source>
</evidence>
<organism evidence="8">
    <name type="scientific">marine metagenome</name>
    <dbReference type="NCBI Taxonomy" id="408172"/>
    <lineage>
        <taxon>unclassified sequences</taxon>
        <taxon>metagenomes</taxon>
        <taxon>ecological metagenomes</taxon>
    </lineage>
</organism>
<evidence type="ECO:0000256" key="5">
    <source>
        <dbReference type="ARBA" id="ARBA00022808"/>
    </source>
</evidence>
<dbReference type="SUPFAM" id="SSF51556">
    <property type="entry name" value="Metallo-dependent hydrolases"/>
    <property type="match status" value="1"/>
</dbReference>
<evidence type="ECO:0000256" key="4">
    <source>
        <dbReference type="ARBA" id="ARBA00022801"/>
    </source>
</evidence>
<dbReference type="NCBIfam" id="TIGR01224">
    <property type="entry name" value="hutI"/>
    <property type="match status" value="1"/>
</dbReference>
<dbReference type="Gene3D" id="2.30.40.10">
    <property type="entry name" value="Urease, subunit C, domain 1"/>
    <property type="match status" value="1"/>
</dbReference>
<comment type="pathway">
    <text evidence="1">Amino-acid degradation.</text>
</comment>
<keyword evidence="5" id="KW-0369">Histidine metabolism</keyword>
<keyword evidence="7" id="KW-0408">Iron</keyword>
<evidence type="ECO:0000256" key="1">
    <source>
        <dbReference type="ARBA" id="ARBA00005023"/>
    </source>
</evidence>
<evidence type="ECO:0000256" key="3">
    <source>
        <dbReference type="ARBA" id="ARBA00022723"/>
    </source>
</evidence>
<protein>
    <recommendedName>
        <fullName evidence="2">imidazolonepropionase</fullName>
        <ecNumber evidence="2">3.5.2.7</ecNumber>
    </recommendedName>
</protein>
<keyword evidence="4" id="KW-0378">Hydrolase</keyword>
<dbReference type="InterPro" id="IPR032466">
    <property type="entry name" value="Metal_Hydrolase"/>
</dbReference>
<evidence type="ECO:0000256" key="6">
    <source>
        <dbReference type="ARBA" id="ARBA00022833"/>
    </source>
</evidence>
<proteinExistence type="predicted"/>
<dbReference type="GO" id="GO:0019556">
    <property type="term" value="P:L-histidine catabolic process to glutamate and formamide"/>
    <property type="evidence" value="ECO:0007669"/>
    <property type="project" value="InterPro"/>
</dbReference>
<accession>A0A381U7F4</accession>
<keyword evidence="3" id="KW-0479">Metal-binding</keyword>
<sequence length="430" mass="45695">MRTLIVNCGEVAHLSTGDIRFPLSGYQLKERNQLVHSQGMAILVEDGLIGHIGPTSDLIAEYAPWFPSSAESADTTVIDVGGKAVVPGFVDCHTHLVWAGDRAEELALRQAGNSYRDIAATGGGISKTVIHTRGASLENLVESGSRRIASAISNGTTAIEAKSGYGLDVEAEVKLLEAISMIDRSTACSISPTWLGAHDFPSDSSRRDYMDQLISGQLPVISELGLAKWVDVFCEPGWFSPEETAEIVGSAKEHGIGSRLHVDEFVDSGGLTLAAELGSVSGDHVACSSDDSRQIAADAGTMQTFLPGTPYVLGTDIALPISKCIEEDWAFSTATDFNPNCPINSLPFIGSLLSHRLGIDPIATLVSVTRNPATTLFDESEMRGVLAKGRPADLNVLWSSSADSWCQTPGSSPVSMTMIRGEVVNSNKVY</sequence>
<dbReference type="PANTHER" id="PTHR42752">
    <property type="entry name" value="IMIDAZOLONEPROPIONASE"/>
    <property type="match status" value="1"/>
</dbReference>
<dbReference type="GO" id="GO:0050480">
    <property type="term" value="F:imidazolonepropionase activity"/>
    <property type="evidence" value="ECO:0007669"/>
    <property type="project" value="UniProtKB-EC"/>
</dbReference>
<evidence type="ECO:0000256" key="7">
    <source>
        <dbReference type="ARBA" id="ARBA00023004"/>
    </source>
</evidence>
<dbReference type="PANTHER" id="PTHR42752:SF1">
    <property type="entry name" value="IMIDAZOLONEPROPIONASE-RELATED"/>
    <property type="match status" value="1"/>
</dbReference>
<dbReference type="EMBL" id="UINC01005884">
    <property type="protein sequence ID" value="SVA24152.1"/>
    <property type="molecule type" value="Genomic_DNA"/>
</dbReference>
<dbReference type="AlphaFoldDB" id="A0A381U7F4"/>
<dbReference type="GO" id="GO:0046872">
    <property type="term" value="F:metal ion binding"/>
    <property type="evidence" value="ECO:0007669"/>
    <property type="project" value="UniProtKB-KW"/>
</dbReference>
<name>A0A381U7F4_9ZZZZ</name>
<dbReference type="EC" id="3.5.2.7" evidence="2"/>
<evidence type="ECO:0000313" key="8">
    <source>
        <dbReference type="EMBL" id="SVA24152.1"/>
    </source>
</evidence>
<dbReference type="SUPFAM" id="SSF51338">
    <property type="entry name" value="Composite domain of metallo-dependent hydrolases"/>
    <property type="match status" value="1"/>
</dbReference>
<gene>
    <name evidence="8" type="ORF">METZ01_LOCUS77006</name>
</gene>
<dbReference type="InterPro" id="IPR011059">
    <property type="entry name" value="Metal-dep_hydrolase_composite"/>
</dbReference>
<reference evidence="8" key="1">
    <citation type="submission" date="2018-05" db="EMBL/GenBank/DDBJ databases">
        <authorList>
            <person name="Lanie J.A."/>
            <person name="Ng W.-L."/>
            <person name="Kazmierczak K.M."/>
            <person name="Andrzejewski T.M."/>
            <person name="Davidsen T.M."/>
            <person name="Wayne K.J."/>
            <person name="Tettelin H."/>
            <person name="Glass J.I."/>
            <person name="Rusch D."/>
            <person name="Podicherti R."/>
            <person name="Tsui H.-C.T."/>
            <person name="Winkler M.E."/>
        </authorList>
    </citation>
    <scope>NUCLEOTIDE SEQUENCE</scope>
</reference>
<keyword evidence="6" id="KW-0862">Zinc</keyword>